<dbReference type="Proteomes" id="UP000241462">
    <property type="component" value="Unassembled WGS sequence"/>
</dbReference>
<feature type="non-terminal residue" evidence="1">
    <location>
        <position position="1"/>
    </location>
</feature>
<evidence type="ECO:0000313" key="2">
    <source>
        <dbReference type="Proteomes" id="UP000241462"/>
    </source>
</evidence>
<accession>A0A2T3AID4</accession>
<dbReference type="AlphaFoldDB" id="A0A2T3AID4"/>
<keyword evidence="2" id="KW-1185">Reference proteome</keyword>
<organism evidence="1 2">
    <name type="scientific">Coniella lustricola</name>
    <dbReference type="NCBI Taxonomy" id="2025994"/>
    <lineage>
        <taxon>Eukaryota</taxon>
        <taxon>Fungi</taxon>
        <taxon>Dikarya</taxon>
        <taxon>Ascomycota</taxon>
        <taxon>Pezizomycotina</taxon>
        <taxon>Sordariomycetes</taxon>
        <taxon>Sordariomycetidae</taxon>
        <taxon>Diaporthales</taxon>
        <taxon>Schizoparmaceae</taxon>
        <taxon>Coniella</taxon>
    </lineage>
</organism>
<gene>
    <name evidence="1" type="ORF">BD289DRAFT_424307</name>
</gene>
<evidence type="ECO:0000313" key="1">
    <source>
        <dbReference type="EMBL" id="PSR99205.1"/>
    </source>
</evidence>
<name>A0A2T3AID4_9PEZI</name>
<reference evidence="1 2" key="1">
    <citation type="journal article" date="2018" name="Mycol. Prog.">
        <title>Coniella lustricola, a new species from submerged detritus.</title>
        <authorList>
            <person name="Raudabaugh D.B."/>
            <person name="Iturriaga T."/>
            <person name="Carver A."/>
            <person name="Mondo S."/>
            <person name="Pangilinan J."/>
            <person name="Lipzen A."/>
            <person name="He G."/>
            <person name="Amirebrahimi M."/>
            <person name="Grigoriev I.V."/>
            <person name="Miller A.N."/>
        </authorList>
    </citation>
    <scope>NUCLEOTIDE SEQUENCE [LARGE SCALE GENOMIC DNA]</scope>
    <source>
        <strain evidence="1 2">B22-T-1</strain>
    </source>
</reference>
<protein>
    <submittedName>
        <fullName evidence="1">Uncharacterized protein</fullName>
    </submittedName>
</protein>
<dbReference type="EMBL" id="KZ678385">
    <property type="protein sequence ID" value="PSR99205.1"/>
    <property type="molecule type" value="Genomic_DNA"/>
</dbReference>
<sequence>MGLGALASVLRQSRVTNASLPCSGRLAASFFQLSELLFSRLSESIAERLWLRVFLSSLQVRMCVFVGGVFLGGVYICGVACIDVCGCLLWSKEIDVPLLFLSLLRPLVSLSQSRQSYLQVKVPLHVLCSSSRQLSRCRKVRRQCWNWGALLASDRQD</sequence>
<proteinExistence type="predicted"/>
<dbReference type="InParanoid" id="A0A2T3AID4"/>